<evidence type="ECO:0000313" key="2">
    <source>
        <dbReference type="Proteomes" id="UP000295252"/>
    </source>
</evidence>
<sequence length="100" mass="11508">MPRQHLYLHPYPHPFSLGFYREPISLLLPSAAQNKSIQFNLNAHQISAKKCQMKIEISMPGAHLATVEAKRRRQTGCYLLSQLQNCALAKFQKLPLIKFF</sequence>
<accession>A0A068V4Z2</accession>
<dbReference type="InParanoid" id="A0A068V4Z2"/>
<dbReference type="AlphaFoldDB" id="A0A068V4Z2"/>
<keyword evidence="2" id="KW-1185">Reference proteome</keyword>
<organism evidence="1 2">
    <name type="scientific">Coffea canephora</name>
    <name type="common">Robusta coffee</name>
    <dbReference type="NCBI Taxonomy" id="49390"/>
    <lineage>
        <taxon>Eukaryota</taxon>
        <taxon>Viridiplantae</taxon>
        <taxon>Streptophyta</taxon>
        <taxon>Embryophyta</taxon>
        <taxon>Tracheophyta</taxon>
        <taxon>Spermatophyta</taxon>
        <taxon>Magnoliopsida</taxon>
        <taxon>eudicotyledons</taxon>
        <taxon>Gunneridae</taxon>
        <taxon>Pentapetalae</taxon>
        <taxon>asterids</taxon>
        <taxon>lamiids</taxon>
        <taxon>Gentianales</taxon>
        <taxon>Rubiaceae</taxon>
        <taxon>Ixoroideae</taxon>
        <taxon>Gardenieae complex</taxon>
        <taxon>Bertiereae - Coffeeae clade</taxon>
        <taxon>Coffeeae</taxon>
        <taxon>Coffea</taxon>
    </lineage>
</organism>
<gene>
    <name evidence="1" type="ORF">GSCOC_T00042457001</name>
</gene>
<reference evidence="2" key="1">
    <citation type="journal article" date="2014" name="Science">
        <title>The coffee genome provides insight into the convergent evolution of caffeine biosynthesis.</title>
        <authorList>
            <person name="Denoeud F."/>
            <person name="Carretero-Paulet L."/>
            <person name="Dereeper A."/>
            <person name="Droc G."/>
            <person name="Guyot R."/>
            <person name="Pietrella M."/>
            <person name="Zheng C."/>
            <person name="Alberti A."/>
            <person name="Anthony F."/>
            <person name="Aprea G."/>
            <person name="Aury J.M."/>
            <person name="Bento P."/>
            <person name="Bernard M."/>
            <person name="Bocs S."/>
            <person name="Campa C."/>
            <person name="Cenci A."/>
            <person name="Combes M.C."/>
            <person name="Crouzillat D."/>
            <person name="Da Silva C."/>
            <person name="Daddiego L."/>
            <person name="De Bellis F."/>
            <person name="Dussert S."/>
            <person name="Garsmeur O."/>
            <person name="Gayraud T."/>
            <person name="Guignon V."/>
            <person name="Jahn K."/>
            <person name="Jamilloux V."/>
            <person name="Joet T."/>
            <person name="Labadie K."/>
            <person name="Lan T."/>
            <person name="Leclercq J."/>
            <person name="Lepelley M."/>
            <person name="Leroy T."/>
            <person name="Li L.T."/>
            <person name="Librado P."/>
            <person name="Lopez L."/>
            <person name="Munoz A."/>
            <person name="Noel B."/>
            <person name="Pallavicini A."/>
            <person name="Perrotta G."/>
            <person name="Poncet V."/>
            <person name="Pot D."/>
            <person name="Priyono X."/>
            <person name="Rigoreau M."/>
            <person name="Rouard M."/>
            <person name="Rozas J."/>
            <person name="Tranchant-Dubreuil C."/>
            <person name="VanBuren R."/>
            <person name="Zhang Q."/>
            <person name="Andrade A.C."/>
            <person name="Argout X."/>
            <person name="Bertrand B."/>
            <person name="de Kochko A."/>
            <person name="Graziosi G."/>
            <person name="Henry R.J."/>
            <person name="Jayarama X."/>
            <person name="Ming R."/>
            <person name="Nagai C."/>
            <person name="Rounsley S."/>
            <person name="Sankoff D."/>
            <person name="Giuliano G."/>
            <person name="Albert V.A."/>
            <person name="Wincker P."/>
            <person name="Lashermes P."/>
        </authorList>
    </citation>
    <scope>NUCLEOTIDE SEQUENCE [LARGE SCALE GENOMIC DNA]</scope>
    <source>
        <strain evidence="2">cv. DH200-94</strain>
    </source>
</reference>
<proteinExistence type="predicted"/>
<evidence type="ECO:0000313" key="1">
    <source>
        <dbReference type="EMBL" id="CDP14953.1"/>
    </source>
</evidence>
<dbReference type="Gramene" id="CDP14953">
    <property type="protein sequence ID" value="CDP14953"/>
    <property type="gene ID" value="GSCOC_T00042457001"/>
</dbReference>
<dbReference type="EMBL" id="HG739177">
    <property type="protein sequence ID" value="CDP14953.1"/>
    <property type="molecule type" value="Genomic_DNA"/>
</dbReference>
<protein>
    <submittedName>
        <fullName evidence="1">Uncharacterized protein</fullName>
    </submittedName>
</protein>
<dbReference type="Proteomes" id="UP000295252">
    <property type="component" value="Chromosome X"/>
</dbReference>
<name>A0A068V4Z2_COFCA</name>